<dbReference type="EMBL" id="KN834770">
    <property type="protein sequence ID" value="KIK61613.1"/>
    <property type="molecule type" value="Genomic_DNA"/>
</dbReference>
<dbReference type="InterPro" id="IPR032675">
    <property type="entry name" value="LRR_dom_sf"/>
</dbReference>
<sequence>MPSLNVLDLGFDIFEHTISYLVSEGIRNVIGLSEVSRQMRQYTLPVMFSSVQWPKGYETDFFPPSLWPYIKALEFVSSNVPPLALQHKACTETLSEALPQLPNLVTFVYVAKMPPTVNFIAALAFCSSLHSLRLSTPCLIHDASTVFHSFHSIRRLVIEQVGQATLYSAPASKRAISLQCVASILQGCSDTLEYLEIPGEYCPLADLHSQTISLPQLRSFILRGLPPLELDSEKYPLGAIVHTMKNLNVLEVHCKLRIIGAVPHRYELLPANAPSHQLEFSFSQIESIVISNPSLSDRIFERLPLSLRYLTLDFIPNWENMLSSGDTLAYHKPEKLIQLFDLMGSAAVLPSSRPSLEQLCIKMGRCVTPEILQAIYQIFPGLRELELQGIQYFNRTEEPESDMEKIVACLRKFKHLHTLKLAVELRENSYHEDLAAARNIGSVDEAMNHWAHILQEQLSSLRKLAFEKRRHTGKGYGRRAAIGEPLWVWFTRPFPDSGDPALGAVKN</sequence>
<evidence type="ECO:0008006" key="3">
    <source>
        <dbReference type="Google" id="ProtNLM"/>
    </source>
</evidence>
<organism evidence="1 2">
    <name type="scientific">Collybiopsis luxurians FD-317 M1</name>
    <dbReference type="NCBI Taxonomy" id="944289"/>
    <lineage>
        <taxon>Eukaryota</taxon>
        <taxon>Fungi</taxon>
        <taxon>Dikarya</taxon>
        <taxon>Basidiomycota</taxon>
        <taxon>Agaricomycotina</taxon>
        <taxon>Agaricomycetes</taxon>
        <taxon>Agaricomycetidae</taxon>
        <taxon>Agaricales</taxon>
        <taxon>Marasmiineae</taxon>
        <taxon>Omphalotaceae</taxon>
        <taxon>Collybiopsis</taxon>
        <taxon>Collybiopsis luxurians</taxon>
    </lineage>
</organism>
<dbReference type="Proteomes" id="UP000053593">
    <property type="component" value="Unassembled WGS sequence"/>
</dbReference>
<keyword evidence="2" id="KW-1185">Reference proteome</keyword>
<accession>A0A0D0CYV1</accession>
<protein>
    <recommendedName>
        <fullName evidence="3">F-box domain-containing protein</fullName>
    </recommendedName>
</protein>
<proteinExistence type="predicted"/>
<dbReference type="HOGENOM" id="CLU_025515_0_0_1"/>
<evidence type="ECO:0000313" key="2">
    <source>
        <dbReference type="Proteomes" id="UP000053593"/>
    </source>
</evidence>
<dbReference type="Gene3D" id="3.80.10.10">
    <property type="entry name" value="Ribonuclease Inhibitor"/>
    <property type="match status" value="1"/>
</dbReference>
<gene>
    <name evidence="1" type="ORF">GYMLUDRAFT_42627</name>
</gene>
<dbReference type="OrthoDB" id="2839919at2759"/>
<dbReference type="SUPFAM" id="SSF52058">
    <property type="entry name" value="L domain-like"/>
    <property type="match status" value="1"/>
</dbReference>
<reference evidence="1 2" key="1">
    <citation type="submission" date="2014-04" db="EMBL/GenBank/DDBJ databases">
        <title>Evolutionary Origins and Diversification of the Mycorrhizal Mutualists.</title>
        <authorList>
            <consortium name="DOE Joint Genome Institute"/>
            <consortium name="Mycorrhizal Genomics Consortium"/>
            <person name="Kohler A."/>
            <person name="Kuo A."/>
            <person name="Nagy L.G."/>
            <person name="Floudas D."/>
            <person name="Copeland A."/>
            <person name="Barry K.W."/>
            <person name="Cichocki N."/>
            <person name="Veneault-Fourrey C."/>
            <person name="LaButti K."/>
            <person name="Lindquist E.A."/>
            <person name="Lipzen A."/>
            <person name="Lundell T."/>
            <person name="Morin E."/>
            <person name="Murat C."/>
            <person name="Riley R."/>
            <person name="Ohm R."/>
            <person name="Sun H."/>
            <person name="Tunlid A."/>
            <person name="Henrissat B."/>
            <person name="Grigoriev I.V."/>
            <person name="Hibbett D.S."/>
            <person name="Martin F."/>
        </authorList>
    </citation>
    <scope>NUCLEOTIDE SEQUENCE [LARGE SCALE GENOMIC DNA]</scope>
    <source>
        <strain evidence="1 2">FD-317 M1</strain>
    </source>
</reference>
<evidence type="ECO:0000313" key="1">
    <source>
        <dbReference type="EMBL" id="KIK61613.1"/>
    </source>
</evidence>
<dbReference type="AlphaFoldDB" id="A0A0D0CYV1"/>
<name>A0A0D0CYV1_9AGAR</name>